<keyword evidence="1" id="KW-0812">Transmembrane</keyword>
<evidence type="ECO:0000313" key="3">
    <source>
        <dbReference type="Proteomes" id="UP001073122"/>
    </source>
</evidence>
<keyword evidence="1" id="KW-0472">Membrane</keyword>
<keyword evidence="1" id="KW-1133">Transmembrane helix</keyword>
<evidence type="ECO:0000313" key="2">
    <source>
        <dbReference type="EMBL" id="MCX8523687.1"/>
    </source>
</evidence>
<accession>A0ABT3XNI1</accession>
<evidence type="ECO:0000256" key="1">
    <source>
        <dbReference type="SAM" id="Phobius"/>
    </source>
</evidence>
<organism evidence="2 3">
    <name type="scientific">Chryseobacterium formosus</name>
    <dbReference type="NCBI Taxonomy" id="1537363"/>
    <lineage>
        <taxon>Bacteria</taxon>
        <taxon>Pseudomonadati</taxon>
        <taxon>Bacteroidota</taxon>
        <taxon>Flavobacteriia</taxon>
        <taxon>Flavobacteriales</taxon>
        <taxon>Weeksellaceae</taxon>
        <taxon>Chryseobacterium group</taxon>
        <taxon>Chryseobacterium</taxon>
    </lineage>
</organism>
<feature type="transmembrane region" description="Helical" evidence="1">
    <location>
        <begin position="106"/>
        <end position="126"/>
    </location>
</feature>
<protein>
    <submittedName>
        <fullName evidence="2">Branched-chain amino acid ABC transporter substrate-binding protein</fullName>
    </submittedName>
</protein>
<reference evidence="2" key="1">
    <citation type="submission" date="2022-10" db="EMBL/GenBank/DDBJ databases">
        <title>Chryseobacterium sp. nov., a novel bacterial species.</title>
        <authorList>
            <person name="Cao Y."/>
        </authorList>
    </citation>
    <scope>NUCLEOTIDE SEQUENCE</scope>
    <source>
        <strain evidence="2">CCTCC AB2015118</strain>
    </source>
</reference>
<feature type="transmembrane region" description="Helical" evidence="1">
    <location>
        <begin position="73"/>
        <end position="100"/>
    </location>
</feature>
<dbReference type="Proteomes" id="UP001073122">
    <property type="component" value="Unassembled WGS sequence"/>
</dbReference>
<comment type="caution">
    <text evidence="2">The sequence shown here is derived from an EMBL/GenBank/DDBJ whole genome shotgun (WGS) entry which is preliminary data.</text>
</comment>
<sequence>MPFDLFDGLEILVEFLDFGFSSKSSSDSEKKSKYSKKSKYTTELWSGSFLVIASILYFMVFKNPLPEDNYSQTLLICILAGFVISFIAFFSLYHLGLFYFKNLSKLLLFSFSLILFIISVVFIVYFKFIISI</sequence>
<gene>
    <name evidence="2" type="ORF">OF897_07100</name>
</gene>
<name>A0ABT3XNI1_9FLAO</name>
<keyword evidence="3" id="KW-1185">Reference proteome</keyword>
<dbReference type="RefSeq" id="WP_267264996.1">
    <property type="nucleotide sequence ID" value="NZ_JAOVZW010000008.1"/>
</dbReference>
<dbReference type="EMBL" id="JAOVZW010000008">
    <property type="protein sequence ID" value="MCX8523687.1"/>
    <property type="molecule type" value="Genomic_DNA"/>
</dbReference>
<proteinExistence type="predicted"/>
<feature type="transmembrane region" description="Helical" evidence="1">
    <location>
        <begin position="44"/>
        <end position="61"/>
    </location>
</feature>